<comment type="subunit">
    <text evidence="12">Monomer. Interacts with DnaB.</text>
</comment>
<dbReference type="PANTHER" id="PTHR30313">
    <property type="entry name" value="DNA PRIMASE"/>
    <property type="match status" value="1"/>
</dbReference>
<keyword evidence="2 12" id="KW-0639">Primosome</keyword>
<keyword evidence="1 12" id="KW-0240">DNA-directed RNA polymerase</keyword>
<dbReference type="PROSITE" id="PS50880">
    <property type="entry name" value="TOPRIM"/>
    <property type="match status" value="1"/>
</dbReference>
<dbReference type="InterPro" id="IPR030846">
    <property type="entry name" value="DnaG_bac"/>
</dbReference>
<dbReference type="InterPro" id="IPR006171">
    <property type="entry name" value="TOPRIM_dom"/>
</dbReference>
<organism evidence="15 16">
    <name type="scientific">Alteraurantiacibacter palmitatis</name>
    <dbReference type="NCBI Taxonomy" id="2054628"/>
    <lineage>
        <taxon>Bacteria</taxon>
        <taxon>Pseudomonadati</taxon>
        <taxon>Pseudomonadota</taxon>
        <taxon>Alphaproteobacteria</taxon>
        <taxon>Sphingomonadales</taxon>
        <taxon>Erythrobacteraceae</taxon>
        <taxon>Alteraurantiacibacter</taxon>
    </lineage>
</organism>
<keyword evidence="11 12" id="KW-0804">Transcription</keyword>
<evidence type="ECO:0000259" key="14">
    <source>
        <dbReference type="PROSITE" id="PS50880"/>
    </source>
</evidence>
<dbReference type="Pfam" id="PF13155">
    <property type="entry name" value="Toprim_2"/>
    <property type="match status" value="1"/>
</dbReference>
<comment type="similarity">
    <text evidence="12">Belongs to the DnaG primase family.</text>
</comment>
<keyword evidence="5 12" id="KW-0235">DNA replication</keyword>
<dbReference type="PANTHER" id="PTHR30313:SF2">
    <property type="entry name" value="DNA PRIMASE"/>
    <property type="match status" value="1"/>
</dbReference>
<dbReference type="RefSeq" id="WP_336925110.1">
    <property type="nucleotide sequence ID" value="NZ_JBANRO010000003.1"/>
</dbReference>
<dbReference type="SUPFAM" id="SSF56731">
    <property type="entry name" value="DNA primase core"/>
    <property type="match status" value="1"/>
</dbReference>
<feature type="zinc finger region" description="CHC2-type" evidence="12">
    <location>
        <begin position="38"/>
        <end position="62"/>
    </location>
</feature>
<dbReference type="SUPFAM" id="SSF57783">
    <property type="entry name" value="Zinc beta-ribbon"/>
    <property type="match status" value="1"/>
</dbReference>
<reference evidence="16" key="1">
    <citation type="journal article" date="2019" name="Int. J. Syst. Evol. Microbiol.">
        <title>The Global Catalogue of Microorganisms (GCM) 10K type strain sequencing project: providing services to taxonomists for standard genome sequencing and annotation.</title>
        <authorList>
            <consortium name="The Broad Institute Genomics Platform"/>
            <consortium name="The Broad Institute Genome Sequencing Center for Infectious Disease"/>
            <person name="Wu L."/>
            <person name="Ma J."/>
        </authorList>
    </citation>
    <scope>NUCLEOTIDE SEQUENCE [LARGE SCALE GENOMIC DNA]</scope>
    <source>
        <strain evidence="16">KCTC 52607</strain>
    </source>
</reference>
<protein>
    <recommendedName>
        <fullName evidence="12">DNA primase</fullName>
        <ecNumber evidence="12">2.7.7.101</ecNumber>
    </recommendedName>
</protein>
<evidence type="ECO:0000256" key="11">
    <source>
        <dbReference type="ARBA" id="ARBA00023163"/>
    </source>
</evidence>
<evidence type="ECO:0000256" key="10">
    <source>
        <dbReference type="ARBA" id="ARBA00023125"/>
    </source>
</evidence>
<dbReference type="EMBL" id="JBHRST010000009">
    <property type="protein sequence ID" value="MFC3097722.1"/>
    <property type="molecule type" value="Genomic_DNA"/>
</dbReference>
<dbReference type="Gene3D" id="3.40.1360.10">
    <property type="match status" value="1"/>
</dbReference>
<accession>A0ABV7E7F0</accession>
<keyword evidence="8 12" id="KW-0862">Zinc</keyword>
<evidence type="ECO:0000256" key="3">
    <source>
        <dbReference type="ARBA" id="ARBA00022679"/>
    </source>
</evidence>
<dbReference type="HAMAP" id="MF_00974">
    <property type="entry name" value="DNA_primase_DnaG"/>
    <property type="match status" value="1"/>
</dbReference>
<dbReference type="InterPro" id="IPR034151">
    <property type="entry name" value="TOPRIM_DnaG_bac"/>
</dbReference>
<evidence type="ECO:0000256" key="8">
    <source>
        <dbReference type="ARBA" id="ARBA00022833"/>
    </source>
</evidence>
<evidence type="ECO:0000313" key="15">
    <source>
        <dbReference type="EMBL" id="MFC3097722.1"/>
    </source>
</evidence>
<dbReference type="Gene3D" id="3.90.580.10">
    <property type="entry name" value="Zinc finger, CHC2-type domain"/>
    <property type="match status" value="1"/>
</dbReference>
<evidence type="ECO:0000256" key="1">
    <source>
        <dbReference type="ARBA" id="ARBA00022478"/>
    </source>
</evidence>
<dbReference type="InterPro" id="IPR036977">
    <property type="entry name" value="DNA_primase_Znf_CHC2"/>
</dbReference>
<dbReference type="SMART" id="SM00400">
    <property type="entry name" value="ZnF_CHCC"/>
    <property type="match status" value="1"/>
</dbReference>
<name>A0ABV7E7F0_9SPHN</name>
<dbReference type="Proteomes" id="UP001595456">
    <property type="component" value="Unassembled WGS sequence"/>
</dbReference>
<evidence type="ECO:0000256" key="9">
    <source>
        <dbReference type="ARBA" id="ARBA00022842"/>
    </source>
</evidence>
<feature type="region of interest" description="Disordered" evidence="13">
    <location>
        <begin position="613"/>
        <end position="644"/>
    </location>
</feature>
<feature type="compositionally biased region" description="Basic and acidic residues" evidence="13">
    <location>
        <begin position="626"/>
        <end position="644"/>
    </location>
</feature>
<dbReference type="Pfam" id="PF08275">
    <property type="entry name" value="DNAG_N"/>
    <property type="match status" value="1"/>
</dbReference>
<comment type="function">
    <text evidence="12">RNA polymerase that catalyzes the synthesis of short RNA molecules used as primers for DNA polymerase during DNA replication.</text>
</comment>
<evidence type="ECO:0000256" key="7">
    <source>
        <dbReference type="ARBA" id="ARBA00022771"/>
    </source>
</evidence>
<dbReference type="InterPro" id="IPR050219">
    <property type="entry name" value="DnaG_primase"/>
</dbReference>
<keyword evidence="6 12" id="KW-0479">Metal-binding</keyword>
<gene>
    <name evidence="12 15" type="primary">dnaG</name>
    <name evidence="15" type="ORF">ACFODU_07895</name>
</gene>
<keyword evidence="3 12" id="KW-0808">Transferase</keyword>
<keyword evidence="4 12" id="KW-0548">Nucleotidyltransferase</keyword>
<dbReference type="NCBIfam" id="TIGR01391">
    <property type="entry name" value="dnaG"/>
    <property type="match status" value="1"/>
</dbReference>
<dbReference type="InterPro" id="IPR006295">
    <property type="entry name" value="DNA_primase_DnaG"/>
</dbReference>
<dbReference type="Gene3D" id="3.90.980.10">
    <property type="entry name" value="DNA primase, catalytic core, N-terminal domain"/>
    <property type="match status" value="1"/>
</dbReference>
<keyword evidence="16" id="KW-1185">Reference proteome</keyword>
<dbReference type="InterPro" id="IPR013264">
    <property type="entry name" value="DNAG_N"/>
</dbReference>
<dbReference type="Pfam" id="PF01807">
    <property type="entry name" value="Zn_ribbon_DnaG"/>
    <property type="match status" value="1"/>
</dbReference>
<keyword evidence="10 12" id="KW-0238">DNA-binding</keyword>
<evidence type="ECO:0000256" key="13">
    <source>
        <dbReference type="SAM" id="MobiDB-lite"/>
    </source>
</evidence>
<feature type="domain" description="Toprim" evidence="14">
    <location>
        <begin position="263"/>
        <end position="345"/>
    </location>
</feature>
<dbReference type="SMART" id="SM00493">
    <property type="entry name" value="TOPRIM"/>
    <property type="match status" value="1"/>
</dbReference>
<evidence type="ECO:0000256" key="5">
    <source>
        <dbReference type="ARBA" id="ARBA00022705"/>
    </source>
</evidence>
<keyword evidence="7 12" id="KW-0863">Zinc-finger</keyword>
<comment type="domain">
    <text evidence="12">Contains an N-terminal zinc-binding domain, a central core domain that contains the primase activity, and a C-terminal DnaB-binding domain.</text>
</comment>
<evidence type="ECO:0000256" key="2">
    <source>
        <dbReference type="ARBA" id="ARBA00022515"/>
    </source>
</evidence>
<comment type="catalytic activity">
    <reaction evidence="12">
        <text>ssDNA + n NTP = ssDNA/pppN(pN)n-1 hybrid + (n-1) diphosphate.</text>
        <dbReference type="EC" id="2.7.7.101"/>
    </reaction>
</comment>
<dbReference type="CDD" id="cd03364">
    <property type="entry name" value="TOPRIM_DnaG_primases"/>
    <property type="match status" value="1"/>
</dbReference>
<evidence type="ECO:0000313" key="16">
    <source>
        <dbReference type="Proteomes" id="UP001595456"/>
    </source>
</evidence>
<comment type="caution">
    <text evidence="15">The sequence shown here is derived from an EMBL/GenBank/DDBJ whole genome shotgun (WGS) entry which is preliminary data.</text>
</comment>
<comment type="cofactor">
    <cofactor evidence="12">
        <name>Zn(2+)</name>
        <dbReference type="ChEBI" id="CHEBI:29105"/>
    </cofactor>
    <text evidence="12">Binds 1 zinc ion per monomer.</text>
</comment>
<evidence type="ECO:0000256" key="6">
    <source>
        <dbReference type="ARBA" id="ARBA00022723"/>
    </source>
</evidence>
<evidence type="ECO:0000256" key="4">
    <source>
        <dbReference type="ARBA" id="ARBA00022695"/>
    </source>
</evidence>
<dbReference type="InterPro" id="IPR002694">
    <property type="entry name" value="Znf_CHC2"/>
</dbReference>
<dbReference type="InterPro" id="IPR037068">
    <property type="entry name" value="DNA_primase_core_N_sf"/>
</dbReference>
<evidence type="ECO:0000256" key="12">
    <source>
        <dbReference type="HAMAP-Rule" id="MF_00974"/>
    </source>
</evidence>
<keyword evidence="9" id="KW-0460">Magnesium</keyword>
<sequence>MALSPQWLDELRARVTLSSVIMRTVKLTRAGREWKACCPFHQEKSPSFTVNDQKGFYHCFGCQAHGDVISWMTDSQGLSFMDAVKELAAQAGMEVPAPSPREAQAAQQRAGLHDVCGAAQQWFVAQLASPAGKAARDYLKRRGFNARTVERFGFGFAPDDRSALKTALARFDESLLVEAGLLIQVDDPGSRSGAGKPSYDRFRGRLMLPIQDARERVIGFGGRVLEDRDGVAKYLNSPDTPLFDKGRTLYNLHRAGPASRKSGRVVVVEGYMDVIALAAAGIDDAVAPMGTALTEQQIELLWRLVDKPVLCFDGDNAGRRAAMKAALRALPLLRPGHSLQFVQLPSGMDPDDVVKSQGKQAMEAMLAAPVPLLDLVWQMERDAAPLASPEDKAGLKARLMAHADGIAHPDIKALYRREWLERYSVFAFPPREARSAMPARWQGKGGKPSTPVQSPEMTARLRQMTRGGTRGAFRDALAQAVLGGLARYPDQIERHAEHLLRLSISVPETAPVVDLLLQAAEGLEAGAGAPISPAGILPPPPDNTRFTFLGEGSDPDDAREDLAEAIALLVEKPELEDAIAAATARFDSDPEGAFAEQQRLRKRKLEIEERIGQMARKRASAPAAESKGHIAGDAHNSHGDKETD</sequence>
<proteinExistence type="inferred from homology"/>
<dbReference type="EC" id="2.7.7.101" evidence="12"/>